<evidence type="ECO:0000313" key="1">
    <source>
        <dbReference type="EMBL" id="MDE1346277.1"/>
    </source>
</evidence>
<dbReference type="Gene3D" id="2.60.40.1080">
    <property type="match status" value="1"/>
</dbReference>
<dbReference type="Proteomes" id="UP001140973">
    <property type="component" value="Unassembled WGS sequence"/>
</dbReference>
<protein>
    <submittedName>
        <fullName evidence="1">Uncharacterized protein</fullName>
    </submittedName>
</protein>
<reference evidence="1" key="1">
    <citation type="submission" date="2022-02" db="EMBL/GenBank/DDBJ databases">
        <title>Emergence and expansion in Europe of a Vibrio aestuarianus clonal complex pathogenic for oysters.</title>
        <authorList>
            <person name="Mesnil A."/>
            <person name="Travers M.-A."/>
        </authorList>
    </citation>
    <scope>NUCLEOTIDE SEQUENCE</scope>
    <source>
        <strain evidence="2">151-ITT-15-cp-1</strain>
        <strain evidence="1">19_064_15T1</strain>
    </source>
</reference>
<dbReference type="SUPFAM" id="SSF49373">
    <property type="entry name" value="Invasin/intimin cell-adhesion fragments"/>
    <property type="match status" value="1"/>
</dbReference>
<accession>A0A9X4J063</accession>
<proteinExistence type="predicted"/>
<dbReference type="RefSeq" id="WP_171981578.1">
    <property type="nucleotide sequence ID" value="NZ_JAKNAP010000070.1"/>
</dbReference>
<dbReference type="InterPro" id="IPR013783">
    <property type="entry name" value="Ig-like_fold"/>
</dbReference>
<name>A0A9X4J063_9VIBR</name>
<sequence>MTSKTINNITATPSESQPVGQSIMLSANTDRDEDTVINWSSSDTSIAVVEAPTSPVDSNGKAMMSVALTAAGNATITATEADTPANTNSIDLTATPVQQELDLEVNSYPIWCANWDGIPKTFTVTVKGNDGKPVPGVPVVIAVADDDNSGITLVQHLNPQAVTNSFGSVEALAKFSDMTAGSTATITVTAGEPAVSKNWSFVISESQLNSTPSYNSIIDDGYIDDTEAAGGIYAGIFAAGLARGDIITLYFGNYSTTLAIDDPNDGQQAILVPSVFLINGHSLSSFQVTDVAGNSTFSRTIDVEVRLEDGSGGGGIVDLAPLSVPEGEDGVINQTDSDLGVNIVIEENKLREATNGILYAQMLHDGEHIGPWINYPLSVPPADGGNRIELSDKTDAVGLANLFNSVGEGDIELYYELQLSDGLHSSKKIQYVVDVIAP</sequence>
<organism evidence="1 3">
    <name type="scientific">Vibrio aestuarianus</name>
    <dbReference type="NCBI Taxonomy" id="28171"/>
    <lineage>
        <taxon>Bacteria</taxon>
        <taxon>Pseudomonadati</taxon>
        <taxon>Pseudomonadota</taxon>
        <taxon>Gammaproteobacteria</taxon>
        <taxon>Vibrionales</taxon>
        <taxon>Vibrionaceae</taxon>
        <taxon>Vibrio</taxon>
    </lineage>
</organism>
<evidence type="ECO:0000313" key="2">
    <source>
        <dbReference type="EMBL" id="MDE1358564.1"/>
    </source>
</evidence>
<comment type="caution">
    <text evidence="1">The sequence shown here is derived from an EMBL/GenBank/DDBJ whole genome shotgun (WGS) entry which is preliminary data.</text>
</comment>
<dbReference type="InterPro" id="IPR008964">
    <property type="entry name" value="Invasin/intimin_cell_adhesion"/>
</dbReference>
<evidence type="ECO:0000313" key="3">
    <source>
        <dbReference type="Proteomes" id="UP001140978"/>
    </source>
</evidence>
<dbReference type="AlphaFoldDB" id="A0A9X4J063"/>
<dbReference type="Gene3D" id="2.60.40.10">
    <property type="entry name" value="Immunoglobulins"/>
    <property type="match status" value="1"/>
</dbReference>
<dbReference type="Proteomes" id="UP001140978">
    <property type="component" value="Unassembled WGS sequence"/>
</dbReference>
<dbReference type="EMBL" id="JAKNAP010000070">
    <property type="protein sequence ID" value="MDE1358564.1"/>
    <property type="molecule type" value="Genomic_DNA"/>
</dbReference>
<gene>
    <name evidence="2" type="ORF">L9W73_14795</name>
    <name evidence="1" type="ORF">L9X51_07540</name>
</gene>
<dbReference type="EMBL" id="JAKNAX010000015">
    <property type="protein sequence ID" value="MDE1346277.1"/>
    <property type="molecule type" value="Genomic_DNA"/>
</dbReference>